<dbReference type="Gene3D" id="3.40.50.2300">
    <property type="match status" value="1"/>
</dbReference>
<dbReference type="SUPFAM" id="SSF52172">
    <property type="entry name" value="CheY-like"/>
    <property type="match status" value="1"/>
</dbReference>
<dbReference type="InterPro" id="IPR052893">
    <property type="entry name" value="TCS_response_regulator"/>
</dbReference>
<sequence>MTVHTDAQTCVLLLVEDSPSDILLTREALAVIPGSYTLYVVQDGVEALAFLRAEAAYRDTPRPQLVLLDWNLPKKHGSEVLSTLRADLDLYEIPVVVLTTSQNPRDTDAARMLEANGYFTKPTDFGDFVDLLQRILQSYCA</sequence>
<evidence type="ECO:0000256" key="1">
    <source>
        <dbReference type="PROSITE-ProRule" id="PRU00169"/>
    </source>
</evidence>
<dbReference type="CDD" id="cd17557">
    <property type="entry name" value="REC_Rcp-like"/>
    <property type="match status" value="1"/>
</dbReference>
<gene>
    <name evidence="3" type="ORF">FJZ47_02985</name>
</gene>
<protein>
    <submittedName>
        <fullName evidence="3">Response regulator</fullName>
    </submittedName>
</protein>
<dbReference type="AlphaFoldDB" id="A0A937VZ18"/>
<evidence type="ECO:0000259" key="2">
    <source>
        <dbReference type="PROSITE" id="PS50110"/>
    </source>
</evidence>
<reference evidence="3" key="1">
    <citation type="submission" date="2019-03" db="EMBL/GenBank/DDBJ databases">
        <title>Lake Tanganyika Metagenome-Assembled Genomes (MAGs).</title>
        <authorList>
            <person name="Tran P."/>
        </authorList>
    </citation>
    <scope>NUCLEOTIDE SEQUENCE</scope>
    <source>
        <strain evidence="3">K_DeepCast_65m_m2_066</strain>
    </source>
</reference>
<evidence type="ECO:0000313" key="3">
    <source>
        <dbReference type="EMBL" id="MBM3222755.1"/>
    </source>
</evidence>
<dbReference type="InterPro" id="IPR001789">
    <property type="entry name" value="Sig_transdc_resp-reg_receiver"/>
</dbReference>
<dbReference type="Pfam" id="PF00072">
    <property type="entry name" value="Response_reg"/>
    <property type="match status" value="1"/>
</dbReference>
<name>A0A937VZ18_UNCTE</name>
<dbReference type="GO" id="GO:0000160">
    <property type="term" value="P:phosphorelay signal transduction system"/>
    <property type="evidence" value="ECO:0007669"/>
    <property type="project" value="InterPro"/>
</dbReference>
<dbReference type="PANTHER" id="PTHR44520:SF2">
    <property type="entry name" value="RESPONSE REGULATOR RCP1"/>
    <property type="match status" value="1"/>
</dbReference>
<evidence type="ECO:0000313" key="4">
    <source>
        <dbReference type="Proteomes" id="UP000712673"/>
    </source>
</evidence>
<dbReference type="SMART" id="SM00448">
    <property type="entry name" value="REC"/>
    <property type="match status" value="1"/>
</dbReference>
<keyword evidence="1" id="KW-0597">Phosphoprotein</keyword>
<dbReference type="EMBL" id="VGLS01000051">
    <property type="protein sequence ID" value="MBM3222755.1"/>
    <property type="molecule type" value="Genomic_DNA"/>
</dbReference>
<feature type="domain" description="Response regulatory" evidence="2">
    <location>
        <begin position="11"/>
        <end position="136"/>
    </location>
</feature>
<organism evidence="3 4">
    <name type="scientific">Tectimicrobiota bacterium</name>
    <dbReference type="NCBI Taxonomy" id="2528274"/>
    <lineage>
        <taxon>Bacteria</taxon>
        <taxon>Pseudomonadati</taxon>
        <taxon>Nitrospinota/Tectimicrobiota group</taxon>
        <taxon>Candidatus Tectimicrobiota</taxon>
    </lineage>
</organism>
<dbReference type="Proteomes" id="UP000712673">
    <property type="component" value="Unassembled WGS sequence"/>
</dbReference>
<dbReference type="InterPro" id="IPR011006">
    <property type="entry name" value="CheY-like_superfamily"/>
</dbReference>
<feature type="modified residue" description="4-aspartylphosphate" evidence="1">
    <location>
        <position position="69"/>
    </location>
</feature>
<accession>A0A937VZ18</accession>
<proteinExistence type="predicted"/>
<comment type="caution">
    <text evidence="3">The sequence shown here is derived from an EMBL/GenBank/DDBJ whole genome shotgun (WGS) entry which is preliminary data.</text>
</comment>
<dbReference type="PROSITE" id="PS50110">
    <property type="entry name" value="RESPONSE_REGULATORY"/>
    <property type="match status" value="1"/>
</dbReference>
<dbReference type="PANTHER" id="PTHR44520">
    <property type="entry name" value="RESPONSE REGULATOR RCP1-RELATED"/>
    <property type="match status" value="1"/>
</dbReference>